<keyword evidence="2" id="KW-1185">Reference proteome</keyword>
<proteinExistence type="predicted"/>
<gene>
    <name evidence="1" type="ORF">AVEN_271023_1</name>
</gene>
<name>A0A4Y2M211_ARAVE</name>
<organism evidence="1 2">
    <name type="scientific">Araneus ventricosus</name>
    <name type="common">Orbweaver spider</name>
    <name type="synonym">Epeira ventricosa</name>
    <dbReference type="NCBI Taxonomy" id="182803"/>
    <lineage>
        <taxon>Eukaryota</taxon>
        <taxon>Metazoa</taxon>
        <taxon>Ecdysozoa</taxon>
        <taxon>Arthropoda</taxon>
        <taxon>Chelicerata</taxon>
        <taxon>Arachnida</taxon>
        <taxon>Araneae</taxon>
        <taxon>Araneomorphae</taxon>
        <taxon>Entelegynae</taxon>
        <taxon>Araneoidea</taxon>
        <taxon>Araneidae</taxon>
        <taxon>Araneus</taxon>
    </lineage>
</organism>
<comment type="caution">
    <text evidence="1">The sequence shown here is derived from an EMBL/GenBank/DDBJ whole genome shotgun (WGS) entry which is preliminary data.</text>
</comment>
<dbReference type="Proteomes" id="UP000499080">
    <property type="component" value="Unassembled WGS sequence"/>
</dbReference>
<evidence type="ECO:0000313" key="2">
    <source>
        <dbReference type="Proteomes" id="UP000499080"/>
    </source>
</evidence>
<dbReference type="EMBL" id="BGPR01006617">
    <property type="protein sequence ID" value="GBN20450.1"/>
    <property type="molecule type" value="Genomic_DNA"/>
</dbReference>
<reference evidence="1 2" key="1">
    <citation type="journal article" date="2019" name="Sci. Rep.">
        <title>Orb-weaving spider Araneus ventricosus genome elucidates the spidroin gene catalogue.</title>
        <authorList>
            <person name="Kono N."/>
            <person name="Nakamura H."/>
            <person name="Ohtoshi R."/>
            <person name="Moran D.A.P."/>
            <person name="Shinohara A."/>
            <person name="Yoshida Y."/>
            <person name="Fujiwara M."/>
            <person name="Mori M."/>
            <person name="Tomita M."/>
            <person name="Arakawa K."/>
        </authorList>
    </citation>
    <scope>NUCLEOTIDE SEQUENCE [LARGE SCALE GENOMIC DNA]</scope>
</reference>
<protein>
    <submittedName>
        <fullName evidence="1">Uncharacterized protein</fullName>
    </submittedName>
</protein>
<dbReference type="AlphaFoldDB" id="A0A4Y2M211"/>
<sequence length="140" mass="15902">MTNATVFNYLIVLDIPSNLPLNPSKHVESGAKVHGQSVSLYTTVVYRDAFCRTQCVFLPIEDVQKAQQIQSLLSSELWTISNPRGGTNRKNLFYSSWNLFKLAFTAFGDPTCGVTELHFMSSRWTVGIYFLHITRVHNTR</sequence>
<accession>A0A4Y2M211</accession>
<evidence type="ECO:0000313" key="1">
    <source>
        <dbReference type="EMBL" id="GBN20450.1"/>
    </source>
</evidence>